<keyword evidence="5 8" id="KW-1133">Transmembrane helix</keyword>
<sequence>MSVKKRAAVGALIVAAVIGLLTLSNYVAGVILVLSYKKNPEAATFFTIQHGWAEAETPKEKKKVKASAFVALFLCLGAPGFLLQMMFRDTKLNLHGNARFASRKDLQSEGMLKESSTGILLGKHGNSYLRLPGYEFVLLAAPTRSGKGVGFCVPNMLAFPDSAVVLDIKGENYNLTSKFRQQHLGNEVYYFNPFSETTHRWNPLSYVSEDPNFRSNDLMALAQIIYPPNEKDPFWPDSARNLFIGLCLLVLETPSLPKTMGEVLRQGSGKGQEITDYLRHIITVREATATPLSSDCVDALNRFLNNPDTTLKNIVSSFTAPLTVFGVAVVDKATSADDFDLRDVRKRKMTIYLHIPAKEVVQAGFILNLFFSQLINENVKQLPEENPELKHQCFMMMDEFTAMGKVSILAKGVGYIAGYNMRLGIIIQDRSQLESVYGREDAHNIISNMGVMIVFTPSQVKEAEEYSKLIGNQTLKVTSKQRSSGGGAGKSSSSESESLQARAVMLPQELLSMDRKQELIVRPGIPVIHADKIRYFDDEFFKKRFNSVPMHTVHINGEPRVVPVPLPLPRTNWRIFRQAQARSNYYLQDDFSDLSPAVMSLDEESILDLINRDAAEMSSPELDALCVALVRQKVDDYEKRFFDVYDTVE</sequence>
<dbReference type="GO" id="GO:0005886">
    <property type="term" value="C:plasma membrane"/>
    <property type="evidence" value="ECO:0007669"/>
    <property type="project" value="UniProtKB-SubCell"/>
</dbReference>
<reference evidence="9 10" key="1">
    <citation type="submission" date="2017-08" db="EMBL/GenBank/DDBJ databases">
        <title>Infants hospitalized years apart are colonized by the same room-sourced microbial strains.</title>
        <authorList>
            <person name="Brooks B."/>
            <person name="Olm M.R."/>
            <person name="Firek B.A."/>
            <person name="Baker R."/>
            <person name="Thomas B.C."/>
            <person name="Morowitz M.J."/>
            <person name="Banfield J.F."/>
        </authorList>
    </citation>
    <scope>NUCLEOTIDE SEQUENCE [LARGE SCALE GENOMIC DNA]</scope>
    <source>
        <strain evidence="9">S2_005_003_R2_41</strain>
    </source>
</reference>
<dbReference type="InterPro" id="IPR003688">
    <property type="entry name" value="TraG/VirD4"/>
</dbReference>
<keyword evidence="3" id="KW-1003">Cell membrane</keyword>
<evidence type="ECO:0000256" key="8">
    <source>
        <dbReference type="SAM" id="Phobius"/>
    </source>
</evidence>
<feature type="transmembrane region" description="Helical" evidence="8">
    <location>
        <begin position="12"/>
        <end position="34"/>
    </location>
</feature>
<feature type="region of interest" description="Disordered" evidence="7">
    <location>
        <begin position="477"/>
        <end position="498"/>
    </location>
</feature>
<proteinExistence type="inferred from homology"/>
<comment type="similarity">
    <text evidence="2">Belongs to the VirD4/TraG family.</text>
</comment>
<dbReference type="CDD" id="cd01127">
    <property type="entry name" value="TrwB_TraG_TraD_VirD4"/>
    <property type="match status" value="1"/>
</dbReference>
<dbReference type="AlphaFoldDB" id="A0A2W5S2A5"/>
<evidence type="ECO:0000256" key="4">
    <source>
        <dbReference type="ARBA" id="ARBA00022692"/>
    </source>
</evidence>
<evidence type="ECO:0000256" key="1">
    <source>
        <dbReference type="ARBA" id="ARBA00004651"/>
    </source>
</evidence>
<gene>
    <name evidence="9" type="ORF">DI563_05730</name>
</gene>
<evidence type="ECO:0000256" key="3">
    <source>
        <dbReference type="ARBA" id="ARBA00022475"/>
    </source>
</evidence>
<evidence type="ECO:0000256" key="2">
    <source>
        <dbReference type="ARBA" id="ARBA00008806"/>
    </source>
</evidence>
<comment type="subcellular location">
    <subcellularLocation>
        <location evidence="1">Cell membrane</location>
        <topology evidence="1">Multi-pass membrane protein</topology>
    </subcellularLocation>
</comment>
<accession>A0A2W5S2A5</accession>
<evidence type="ECO:0000256" key="6">
    <source>
        <dbReference type="ARBA" id="ARBA00023136"/>
    </source>
</evidence>
<name>A0A2W5S2A5_VARPD</name>
<evidence type="ECO:0000313" key="9">
    <source>
        <dbReference type="EMBL" id="PZQ76877.1"/>
    </source>
</evidence>
<dbReference type="PANTHER" id="PTHR37937">
    <property type="entry name" value="CONJUGATIVE TRANSFER: DNA TRANSPORT"/>
    <property type="match status" value="1"/>
</dbReference>
<evidence type="ECO:0000256" key="5">
    <source>
        <dbReference type="ARBA" id="ARBA00022989"/>
    </source>
</evidence>
<feature type="transmembrane region" description="Helical" evidence="8">
    <location>
        <begin position="68"/>
        <end position="87"/>
    </location>
</feature>
<dbReference type="InterPro" id="IPR027417">
    <property type="entry name" value="P-loop_NTPase"/>
</dbReference>
<protein>
    <submittedName>
        <fullName evidence="9">TRAG family protein</fullName>
    </submittedName>
</protein>
<keyword evidence="6 8" id="KW-0472">Membrane</keyword>
<dbReference type="EMBL" id="QFPP01000037">
    <property type="protein sequence ID" value="PZQ76877.1"/>
    <property type="molecule type" value="Genomic_DNA"/>
</dbReference>
<dbReference type="Pfam" id="PF02534">
    <property type="entry name" value="T4SS-DNA_transf"/>
    <property type="match status" value="1"/>
</dbReference>
<organism evidence="9 10">
    <name type="scientific">Variovorax paradoxus</name>
    <dbReference type="NCBI Taxonomy" id="34073"/>
    <lineage>
        <taxon>Bacteria</taxon>
        <taxon>Pseudomonadati</taxon>
        <taxon>Pseudomonadota</taxon>
        <taxon>Betaproteobacteria</taxon>
        <taxon>Burkholderiales</taxon>
        <taxon>Comamonadaceae</taxon>
        <taxon>Variovorax</taxon>
    </lineage>
</organism>
<dbReference type="InterPro" id="IPR051539">
    <property type="entry name" value="T4SS-coupling_protein"/>
</dbReference>
<evidence type="ECO:0000313" key="10">
    <source>
        <dbReference type="Proteomes" id="UP000249135"/>
    </source>
</evidence>
<dbReference type="SUPFAM" id="SSF52540">
    <property type="entry name" value="P-loop containing nucleoside triphosphate hydrolases"/>
    <property type="match status" value="1"/>
</dbReference>
<dbReference type="PANTHER" id="PTHR37937:SF1">
    <property type="entry name" value="CONJUGATIVE TRANSFER: DNA TRANSPORT"/>
    <property type="match status" value="1"/>
</dbReference>
<dbReference type="Gene3D" id="3.40.50.300">
    <property type="entry name" value="P-loop containing nucleotide triphosphate hydrolases"/>
    <property type="match status" value="1"/>
</dbReference>
<dbReference type="Proteomes" id="UP000249135">
    <property type="component" value="Unassembled WGS sequence"/>
</dbReference>
<keyword evidence="4 8" id="KW-0812">Transmembrane</keyword>
<comment type="caution">
    <text evidence="9">The sequence shown here is derived from an EMBL/GenBank/DDBJ whole genome shotgun (WGS) entry which is preliminary data.</text>
</comment>
<evidence type="ECO:0000256" key="7">
    <source>
        <dbReference type="SAM" id="MobiDB-lite"/>
    </source>
</evidence>